<keyword evidence="5 6" id="KW-0472">Membrane</keyword>
<comment type="caution">
    <text evidence="7">The sequence shown here is derived from an EMBL/GenBank/DDBJ whole genome shotgun (WGS) entry which is preliminary data.</text>
</comment>
<dbReference type="PANTHER" id="PTHR31632:SF2">
    <property type="entry name" value="PLASMA MEMBRANE IRON PERMEASE"/>
    <property type="match status" value="1"/>
</dbReference>
<feature type="transmembrane region" description="Helical" evidence="6">
    <location>
        <begin position="148"/>
        <end position="170"/>
    </location>
</feature>
<protein>
    <submittedName>
        <fullName evidence="7">FTR1 family iron permease</fullName>
    </submittedName>
</protein>
<reference evidence="7 8" key="1">
    <citation type="journal article" date="2019" name="Environ. Microbiol.">
        <title>Species interactions and distinct microbial communities in high Arctic permafrost affected cryosols are associated with the CH4 and CO2 gas fluxes.</title>
        <authorList>
            <person name="Altshuler I."/>
            <person name="Hamel J."/>
            <person name="Turney S."/>
            <person name="Magnuson E."/>
            <person name="Levesque R."/>
            <person name="Greer C."/>
            <person name="Whyte L.G."/>
        </authorList>
    </citation>
    <scope>NUCLEOTIDE SEQUENCE [LARGE SCALE GENOMIC DNA]</scope>
    <source>
        <strain evidence="7 8">OWC5</strain>
    </source>
</reference>
<comment type="similarity">
    <text evidence="2">Belongs to the oxidase-dependent Fe transporter (OFeT) (TC 9.A.10.1) family.</text>
</comment>
<dbReference type="EMBL" id="RCZA01000004">
    <property type="protein sequence ID" value="TPG84529.1"/>
    <property type="molecule type" value="Genomic_DNA"/>
</dbReference>
<evidence type="ECO:0000256" key="1">
    <source>
        <dbReference type="ARBA" id="ARBA00004141"/>
    </source>
</evidence>
<feature type="transmembrane region" description="Helical" evidence="6">
    <location>
        <begin position="182"/>
        <end position="200"/>
    </location>
</feature>
<dbReference type="RefSeq" id="WP_140678196.1">
    <property type="nucleotide sequence ID" value="NZ_RCZA01000004.1"/>
</dbReference>
<feature type="transmembrane region" description="Helical" evidence="6">
    <location>
        <begin position="71"/>
        <end position="90"/>
    </location>
</feature>
<feature type="transmembrane region" description="Helical" evidence="6">
    <location>
        <begin position="110"/>
        <end position="128"/>
    </location>
</feature>
<evidence type="ECO:0000256" key="6">
    <source>
        <dbReference type="SAM" id="Phobius"/>
    </source>
</evidence>
<organism evidence="7 8">
    <name type="scientific">Pseudomonas mandelii</name>
    <dbReference type="NCBI Taxonomy" id="75612"/>
    <lineage>
        <taxon>Bacteria</taxon>
        <taxon>Pseudomonadati</taxon>
        <taxon>Pseudomonadota</taxon>
        <taxon>Gammaproteobacteria</taxon>
        <taxon>Pseudomonadales</taxon>
        <taxon>Pseudomonadaceae</taxon>
        <taxon>Pseudomonas</taxon>
    </lineage>
</organism>
<evidence type="ECO:0000256" key="2">
    <source>
        <dbReference type="ARBA" id="ARBA00008333"/>
    </source>
</evidence>
<dbReference type="Proteomes" id="UP000320914">
    <property type="component" value="Unassembled WGS sequence"/>
</dbReference>
<sequence length="284" mass="30376">MNQSMFIVWRESVEALLVIGILQAWVSQQHQADRLAKYLWAGVVLGLMLSGLLAVLILFAGETMSGAASEWFQAALALVASLLIVQMVGWMHRHGRTLKHDLQRHADSHLARQGGAGLLLLAMLAVSREGSETVVFLYGAGAQLRGPQLGLFAIGGAMGLVLSALTIALLHSSRRFISWQRFFAISEAVLLVLGAALLVSGTERIGGQLLALDLPEVMYSLVGDALWDSSALLSDSHGLGGFLAGFAGYRATPSAMTLLVLAGYWLTVGGWLRQRAAEKVPCLS</sequence>
<evidence type="ECO:0000313" key="8">
    <source>
        <dbReference type="Proteomes" id="UP000320914"/>
    </source>
</evidence>
<accession>A0A502IC73</accession>
<gene>
    <name evidence="7" type="ORF">EAH74_10810</name>
</gene>
<dbReference type="AlphaFoldDB" id="A0A502IC73"/>
<evidence type="ECO:0000256" key="4">
    <source>
        <dbReference type="ARBA" id="ARBA00022989"/>
    </source>
</evidence>
<keyword evidence="3 6" id="KW-0812">Transmembrane</keyword>
<evidence type="ECO:0000256" key="3">
    <source>
        <dbReference type="ARBA" id="ARBA00022692"/>
    </source>
</evidence>
<evidence type="ECO:0000313" key="7">
    <source>
        <dbReference type="EMBL" id="TPG84529.1"/>
    </source>
</evidence>
<dbReference type="GO" id="GO:0015093">
    <property type="term" value="F:ferrous iron transmembrane transporter activity"/>
    <property type="evidence" value="ECO:0007669"/>
    <property type="project" value="TreeGrafter"/>
</dbReference>
<evidence type="ECO:0000256" key="5">
    <source>
        <dbReference type="ARBA" id="ARBA00023136"/>
    </source>
</evidence>
<dbReference type="GO" id="GO:0033573">
    <property type="term" value="C:high-affinity iron permease complex"/>
    <property type="evidence" value="ECO:0007669"/>
    <property type="project" value="InterPro"/>
</dbReference>
<name>A0A502IC73_9PSED</name>
<feature type="transmembrane region" description="Helical" evidence="6">
    <location>
        <begin position="38"/>
        <end position="59"/>
    </location>
</feature>
<feature type="transmembrane region" description="Helical" evidence="6">
    <location>
        <begin position="242"/>
        <end position="266"/>
    </location>
</feature>
<comment type="subcellular location">
    <subcellularLocation>
        <location evidence="1">Membrane</location>
        <topology evidence="1">Multi-pass membrane protein</topology>
    </subcellularLocation>
</comment>
<keyword evidence="4 6" id="KW-1133">Transmembrane helix</keyword>
<dbReference type="PANTHER" id="PTHR31632">
    <property type="entry name" value="IRON TRANSPORTER FTH1"/>
    <property type="match status" value="1"/>
</dbReference>
<dbReference type="InterPro" id="IPR004923">
    <property type="entry name" value="FTR1/Fip1/EfeU"/>
</dbReference>
<dbReference type="Pfam" id="PF03239">
    <property type="entry name" value="FTR1"/>
    <property type="match status" value="1"/>
</dbReference>
<proteinExistence type="inferred from homology"/>